<proteinExistence type="predicted"/>
<protein>
    <submittedName>
        <fullName evidence="2">Glycosyltransferase 61 family protein</fullName>
    </submittedName>
</protein>
<feature type="domain" description="Glycosyltransferase 61 catalytic" evidence="1">
    <location>
        <begin position="247"/>
        <end position="439"/>
    </location>
</feature>
<sequence>MGDARQLAEACRQLSPLAVLEPAERDRLRQLGAAGHQRMLALPGEQRYEAIAIALDGARLYRWLQDTSPEEPGWVAVFEEQFCRYGALWIKDQGRSDPHLAAQALPLIDRLLQFHPEQHDWIHATRQQLEQAAAPIPLGFFAPPPAPAPFPWPEPLHTYRLSHRLVSNAVVLPIGAIADGEWFSDCLQYLPAGWPEAPWMQQLAGYRLQRDGDSLSLRPLPDPEPAPLRLEGTWCVLNDIVGHRNLGHFFHDTLPQLAAIRRLSSELGPLKLLACRERFANLAHLRRLLWPGAVQFRDDLPASFSVERLVLQPVACNGGSGFHPHHQRTWTFAIEDYRDGVDLLRRDLHQPAPPFALQDHWIYFSRNLAAPTEVPHGRDFSNHAELLEQLSNHGVLILDPGFHDIRALHGLISRARGCVGIHGAGLANALLAPEGTPVIEIRPHGGAWLMLELAGRSAGLDWQVLNCAADPAVPGRSVLPIQDLLERLR</sequence>
<evidence type="ECO:0000313" key="3">
    <source>
        <dbReference type="Proteomes" id="UP001304461"/>
    </source>
</evidence>
<name>A0ABU5RWU8_9CYAN</name>
<dbReference type="InterPro" id="IPR049625">
    <property type="entry name" value="Glyco_transf_61_cat"/>
</dbReference>
<dbReference type="Pfam" id="PF04577">
    <property type="entry name" value="Glyco_transf_61"/>
    <property type="match status" value="1"/>
</dbReference>
<dbReference type="RefSeq" id="WP_323306219.1">
    <property type="nucleotide sequence ID" value="NZ_JAYGHX010000009.1"/>
</dbReference>
<reference evidence="2 3" key="1">
    <citation type="submission" date="2023-12" db="EMBL/GenBank/DDBJ databases">
        <title>Baltic Sea Cyanobacteria.</title>
        <authorList>
            <person name="Delbaje E."/>
            <person name="Fewer D.P."/>
            <person name="Shishido T.K."/>
        </authorList>
    </citation>
    <scope>NUCLEOTIDE SEQUENCE [LARGE SCALE GENOMIC DNA]</scope>
    <source>
        <strain evidence="2 3">UHCC 0139</strain>
    </source>
</reference>
<dbReference type="EMBL" id="JAYGHX010000009">
    <property type="protein sequence ID" value="MEA5392262.1"/>
    <property type="molecule type" value="Genomic_DNA"/>
</dbReference>
<gene>
    <name evidence="2" type="ORF">VB738_13445</name>
</gene>
<evidence type="ECO:0000259" key="1">
    <source>
        <dbReference type="Pfam" id="PF04577"/>
    </source>
</evidence>
<accession>A0ABU5RWU8</accession>
<comment type="caution">
    <text evidence="2">The sequence shown here is derived from an EMBL/GenBank/DDBJ whole genome shotgun (WGS) entry which is preliminary data.</text>
</comment>
<evidence type="ECO:0000313" key="2">
    <source>
        <dbReference type="EMBL" id="MEA5392262.1"/>
    </source>
</evidence>
<organism evidence="2 3">
    <name type="scientific">Cyanobium gracile UHCC 0139</name>
    <dbReference type="NCBI Taxonomy" id="3110308"/>
    <lineage>
        <taxon>Bacteria</taxon>
        <taxon>Bacillati</taxon>
        <taxon>Cyanobacteriota</taxon>
        <taxon>Cyanophyceae</taxon>
        <taxon>Synechococcales</taxon>
        <taxon>Prochlorococcaceae</taxon>
        <taxon>Cyanobium</taxon>
    </lineage>
</organism>
<dbReference type="Proteomes" id="UP001304461">
    <property type="component" value="Unassembled WGS sequence"/>
</dbReference>
<keyword evidence="3" id="KW-1185">Reference proteome</keyword>